<gene>
    <name evidence="1" type="ORF">ATO7_04160</name>
</gene>
<reference evidence="1 2" key="1">
    <citation type="submission" date="2013-04" db="EMBL/GenBank/DDBJ databases">
        <title>Oceanococcus atlanticus 22II-S10r2 Genome Sequencing.</title>
        <authorList>
            <person name="Lai Q."/>
            <person name="Li G."/>
            <person name="Shao Z."/>
        </authorList>
    </citation>
    <scope>NUCLEOTIDE SEQUENCE [LARGE SCALE GENOMIC DNA]</scope>
    <source>
        <strain evidence="1 2">22II-S10r2</strain>
    </source>
</reference>
<evidence type="ECO:0000313" key="2">
    <source>
        <dbReference type="Proteomes" id="UP000192342"/>
    </source>
</evidence>
<sequence length="66" mass="7150">MLIAPVSITWHRHLPMPVLQMAPTVLKAETIARGFGGAGHIGRPISLVEAQLLNQDEGAMRYFGLA</sequence>
<dbReference type="EMBL" id="AQQV01000001">
    <property type="protein sequence ID" value="ORE89041.1"/>
    <property type="molecule type" value="Genomic_DNA"/>
</dbReference>
<proteinExistence type="predicted"/>
<protein>
    <submittedName>
        <fullName evidence="1">Uncharacterized protein</fullName>
    </submittedName>
</protein>
<name>A0A1Y1SIA6_9GAMM</name>
<comment type="caution">
    <text evidence="1">The sequence shown here is derived from an EMBL/GenBank/DDBJ whole genome shotgun (WGS) entry which is preliminary data.</text>
</comment>
<accession>A0A1Y1SIA6</accession>
<organism evidence="1 2">
    <name type="scientific">Oceanococcus atlanticus</name>
    <dbReference type="NCBI Taxonomy" id="1317117"/>
    <lineage>
        <taxon>Bacteria</taxon>
        <taxon>Pseudomonadati</taxon>
        <taxon>Pseudomonadota</taxon>
        <taxon>Gammaproteobacteria</taxon>
        <taxon>Chromatiales</taxon>
        <taxon>Oceanococcaceae</taxon>
        <taxon>Oceanococcus</taxon>
    </lineage>
</organism>
<evidence type="ECO:0000313" key="1">
    <source>
        <dbReference type="EMBL" id="ORE89041.1"/>
    </source>
</evidence>
<keyword evidence="2" id="KW-1185">Reference proteome</keyword>
<dbReference type="Proteomes" id="UP000192342">
    <property type="component" value="Unassembled WGS sequence"/>
</dbReference>
<dbReference type="AlphaFoldDB" id="A0A1Y1SIA6"/>
<dbReference type="STRING" id="1317117.ATO7_04160"/>